<dbReference type="InterPro" id="IPR002164">
    <property type="entry name" value="NAP_family"/>
</dbReference>
<evidence type="ECO:0000256" key="3">
    <source>
        <dbReference type="SAM" id="MobiDB-lite"/>
    </source>
</evidence>
<sequence>MADTSLNEGSPPSKMPRLDAADDTAGMSGDTSTMSEDTAVKSGDTSTMSADTAVKSGDTSAMSGDAAVKSGDTSAMSGDAAVKAGDTSAMSGDATFMLEDTVAVMGDSSAMSGETAGTSEDTSTADLDNSVIVMGEEPGVLGTVSVQRALDGIEDCQCRIEELNDKATEEILAVETKYVKLRRPHFERRNELIAGIDSFWVTAVSFLLFFVLNSTTGIFLDRGEILNHPSLANLVDEDEEDCLNYLTQVDIEEFADLRAGFAIHFHFKSNPYFTNDVLTKSFFHTSTGGQPRSRCSEIRWKREKSRINRLQLSTSRAAKSGRRCFFSWYLQYTDPARDRIVKMLKEEIWVNPLKYYLAGEENGITGTSDDDEDSVVIVGDDSDESDGDSDSDAVQVLDSESEPEVHEISPVKPGAAKLSPSKPGPAKPAPSKPGPWSRGKVSAKKPSELDSINSVVAAAMLDFAQVGQVGDRAGDTEGPSHDTEGVTVPGAEADIQGITPVQQEKGSDIAAKGVENNKDKQQVNIVDKDAASDGSKEGVNKVSEKSDIGGSLETNNGPGDDAGKGGGTRNGQVEGNLGTGKGVD</sequence>
<feature type="compositionally biased region" description="Polar residues" evidence="3">
    <location>
        <begin position="1"/>
        <end position="10"/>
    </location>
</feature>
<dbReference type="InterPro" id="IPR037231">
    <property type="entry name" value="NAP-like_sf"/>
</dbReference>
<evidence type="ECO:0000256" key="1">
    <source>
        <dbReference type="ARBA" id="ARBA00009947"/>
    </source>
</evidence>
<evidence type="ECO:0000313" key="5">
    <source>
        <dbReference type="Proteomes" id="UP001164746"/>
    </source>
</evidence>
<dbReference type="Proteomes" id="UP001164746">
    <property type="component" value="Chromosome 14"/>
</dbReference>
<evidence type="ECO:0000313" key="4">
    <source>
        <dbReference type="EMBL" id="WAR27143.1"/>
    </source>
</evidence>
<feature type="region of interest" description="Disordered" evidence="3">
    <location>
        <begin position="469"/>
        <end position="584"/>
    </location>
</feature>
<dbReference type="Gene3D" id="1.20.5.1500">
    <property type="match status" value="1"/>
</dbReference>
<name>A0ABY7G207_MYAAR</name>
<protein>
    <submittedName>
        <fullName evidence="4">SET-like protein</fullName>
    </submittedName>
</protein>
<feature type="region of interest" description="Disordered" evidence="3">
    <location>
        <begin position="363"/>
        <end position="447"/>
    </location>
</feature>
<feature type="region of interest" description="Disordered" evidence="3">
    <location>
        <begin position="1"/>
        <end position="73"/>
    </location>
</feature>
<evidence type="ECO:0000256" key="2">
    <source>
        <dbReference type="RuleBase" id="RU003876"/>
    </source>
</evidence>
<feature type="compositionally biased region" description="Pro residues" evidence="3">
    <location>
        <begin position="422"/>
        <end position="433"/>
    </location>
</feature>
<feature type="compositionally biased region" description="Basic and acidic residues" evidence="3">
    <location>
        <begin position="515"/>
        <end position="547"/>
    </location>
</feature>
<dbReference type="Gene3D" id="3.30.1120.90">
    <property type="entry name" value="Nucleosome assembly protein"/>
    <property type="match status" value="1"/>
</dbReference>
<dbReference type="SUPFAM" id="SSF143113">
    <property type="entry name" value="NAP-like"/>
    <property type="match status" value="1"/>
</dbReference>
<dbReference type="EMBL" id="CP111025">
    <property type="protein sequence ID" value="WAR27143.1"/>
    <property type="molecule type" value="Genomic_DNA"/>
</dbReference>
<dbReference type="Pfam" id="PF00956">
    <property type="entry name" value="NAP"/>
    <property type="match status" value="1"/>
</dbReference>
<feature type="compositionally biased region" description="Basic and acidic residues" evidence="3">
    <location>
        <begin position="472"/>
        <end position="484"/>
    </location>
</feature>
<proteinExistence type="inferred from homology"/>
<gene>
    <name evidence="4" type="ORF">MAR_012847</name>
</gene>
<comment type="similarity">
    <text evidence="1 2">Belongs to the nucleosome assembly protein (NAP) family.</text>
</comment>
<accession>A0ABY7G207</accession>
<feature type="compositionally biased region" description="Acidic residues" evidence="3">
    <location>
        <begin position="368"/>
        <end position="391"/>
    </location>
</feature>
<keyword evidence="5" id="KW-1185">Reference proteome</keyword>
<dbReference type="PANTHER" id="PTHR11875">
    <property type="entry name" value="TESTIS-SPECIFIC Y-ENCODED PROTEIN"/>
    <property type="match status" value="1"/>
</dbReference>
<reference evidence="4" key="1">
    <citation type="submission" date="2022-11" db="EMBL/GenBank/DDBJ databases">
        <title>Centuries of genome instability and evolution in soft-shell clam transmissible cancer (bioRxiv).</title>
        <authorList>
            <person name="Hart S.F.M."/>
            <person name="Yonemitsu M.A."/>
            <person name="Giersch R.M."/>
            <person name="Beal B.F."/>
            <person name="Arriagada G."/>
            <person name="Davis B.W."/>
            <person name="Ostrander E.A."/>
            <person name="Goff S.P."/>
            <person name="Metzger M.J."/>
        </authorList>
    </citation>
    <scope>NUCLEOTIDE SEQUENCE</scope>
    <source>
        <strain evidence="4">MELC-2E11</strain>
        <tissue evidence="4">Siphon/mantle</tissue>
    </source>
</reference>
<organism evidence="4 5">
    <name type="scientific">Mya arenaria</name>
    <name type="common">Soft-shell clam</name>
    <dbReference type="NCBI Taxonomy" id="6604"/>
    <lineage>
        <taxon>Eukaryota</taxon>
        <taxon>Metazoa</taxon>
        <taxon>Spiralia</taxon>
        <taxon>Lophotrochozoa</taxon>
        <taxon>Mollusca</taxon>
        <taxon>Bivalvia</taxon>
        <taxon>Autobranchia</taxon>
        <taxon>Heteroconchia</taxon>
        <taxon>Euheterodonta</taxon>
        <taxon>Imparidentia</taxon>
        <taxon>Neoheterodontei</taxon>
        <taxon>Myida</taxon>
        <taxon>Myoidea</taxon>
        <taxon>Myidae</taxon>
        <taxon>Mya</taxon>
    </lineage>
</organism>